<protein>
    <recommendedName>
        <fullName evidence="1">AAA-ATPase-like domain-containing protein</fullName>
    </recommendedName>
</protein>
<gene>
    <name evidence="2" type="ORF">FUSO3_00590</name>
</gene>
<dbReference type="InterPro" id="IPR018631">
    <property type="entry name" value="AAA-ATPase-like_dom"/>
</dbReference>
<reference evidence="2 3" key="1">
    <citation type="submission" date="2014-01" db="EMBL/GenBank/DDBJ databases">
        <title>Comparative genomics of Fusobacterium necrophorum wild isolates.</title>
        <authorList>
            <person name="Kittichotirat W."/>
            <person name="Bumgarner R.E."/>
            <person name="Lawrence P."/>
        </authorList>
    </citation>
    <scope>NUCLEOTIDE SEQUENCE [LARGE SCALE GENOMIC DNA]</scope>
    <source>
        <strain evidence="2 3">BL</strain>
    </source>
</reference>
<organism evidence="2 3">
    <name type="scientific">Fusobacterium necrophorum BL</name>
    <dbReference type="NCBI Taxonomy" id="1441732"/>
    <lineage>
        <taxon>Bacteria</taxon>
        <taxon>Fusobacteriati</taxon>
        <taxon>Fusobacteriota</taxon>
        <taxon>Fusobacteriia</taxon>
        <taxon>Fusobacteriales</taxon>
        <taxon>Fusobacteriaceae</taxon>
        <taxon>Fusobacterium</taxon>
    </lineage>
</organism>
<sequence>MKEKGKRGVFFGKTLNMSMLQYFWDISHKEENRKLFQGLKIERSPYMEEQGKYPVIFLSFKDLKSSFCVDYVKKQK</sequence>
<proteinExistence type="predicted"/>
<dbReference type="Pfam" id="PF09820">
    <property type="entry name" value="AAA-ATPase_like"/>
    <property type="match status" value="1"/>
</dbReference>
<name>A0AB73BZ97_9FUSO</name>
<feature type="domain" description="AAA-ATPase-like" evidence="1">
    <location>
        <begin position="11"/>
        <end position="65"/>
    </location>
</feature>
<accession>A0AB73BZ97</accession>
<dbReference type="AlphaFoldDB" id="A0AB73BZ97"/>
<evidence type="ECO:0000313" key="3">
    <source>
        <dbReference type="Proteomes" id="UP000027473"/>
    </source>
</evidence>
<comment type="caution">
    <text evidence="2">The sequence shown here is derived from an EMBL/GenBank/DDBJ whole genome shotgun (WGS) entry which is preliminary data.</text>
</comment>
<dbReference type="EMBL" id="JAAC01000004">
    <property type="protein sequence ID" value="KDE65531.1"/>
    <property type="molecule type" value="Genomic_DNA"/>
</dbReference>
<dbReference type="PANTHER" id="PTHR34825">
    <property type="entry name" value="CONSERVED PROTEIN, WITH A WEAK D-GALACTARATE DEHYDRATASE/ALTRONATE HYDROLASE DOMAIN"/>
    <property type="match status" value="1"/>
</dbReference>
<evidence type="ECO:0000259" key="1">
    <source>
        <dbReference type="Pfam" id="PF09820"/>
    </source>
</evidence>
<dbReference type="PANTHER" id="PTHR34825:SF1">
    <property type="entry name" value="AAA-ATPASE-LIKE DOMAIN-CONTAINING PROTEIN"/>
    <property type="match status" value="1"/>
</dbReference>
<dbReference type="Proteomes" id="UP000027473">
    <property type="component" value="Unassembled WGS sequence"/>
</dbReference>
<evidence type="ECO:0000313" key="2">
    <source>
        <dbReference type="EMBL" id="KDE65531.1"/>
    </source>
</evidence>